<gene>
    <name evidence="16" type="ORF">SMAX5B_011238</name>
</gene>
<dbReference type="Pfam" id="PF24532">
    <property type="entry name" value="FIBL-2"/>
    <property type="match status" value="1"/>
</dbReference>
<feature type="region of interest" description="Disordered" evidence="12">
    <location>
        <begin position="303"/>
        <end position="608"/>
    </location>
</feature>
<feature type="compositionally biased region" description="Acidic residues" evidence="12">
    <location>
        <begin position="478"/>
        <end position="491"/>
    </location>
</feature>
<dbReference type="SMART" id="SM00179">
    <property type="entry name" value="EGF_CA"/>
    <property type="match status" value="10"/>
</dbReference>
<feature type="region of interest" description="Disordered" evidence="12">
    <location>
        <begin position="804"/>
        <end position="825"/>
    </location>
</feature>
<evidence type="ECO:0000256" key="6">
    <source>
        <dbReference type="ARBA" id="ARBA00022729"/>
    </source>
</evidence>
<dbReference type="FunFam" id="2.10.25.10:FF:000038">
    <property type="entry name" value="Fibrillin 2"/>
    <property type="match status" value="1"/>
</dbReference>
<evidence type="ECO:0000256" key="3">
    <source>
        <dbReference type="ARBA" id="ARBA00022525"/>
    </source>
</evidence>
<evidence type="ECO:0000256" key="8">
    <source>
        <dbReference type="ARBA" id="ARBA00022837"/>
    </source>
</evidence>
<dbReference type="EMBL" id="CP026248">
    <property type="protein sequence ID" value="AWP03479.1"/>
    <property type="molecule type" value="Genomic_DNA"/>
</dbReference>
<feature type="compositionally biased region" description="Low complexity" evidence="12">
    <location>
        <begin position="903"/>
        <end position="921"/>
    </location>
</feature>
<evidence type="ECO:0000256" key="4">
    <source>
        <dbReference type="ARBA" id="ARBA00022530"/>
    </source>
</evidence>
<accession>A0A2U9BI26</accession>
<feature type="compositionally biased region" description="Polar residues" evidence="12">
    <location>
        <begin position="313"/>
        <end position="323"/>
    </location>
</feature>
<proteinExistence type="inferred from homology"/>
<dbReference type="SUPFAM" id="SSF57184">
    <property type="entry name" value="Growth factor receptor domain"/>
    <property type="match status" value="2"/>
</dbReference>
<dbReference type="PROSITE" id="PS01178">
    <property type="entry name" value="ANAPHYLATOXIN_2"/>
    <property type="match status" value="1"/>
</dbReference>
<dbReference type="InterPro" id="IPR055088">
    <property type="entry name" value="Fibulin_C"/>
</dbReference>
<dbReference type="GO" id="GO:0030855">
    <property type="term" value="P:epithelial cell differentiation"/>
    <property type="evidence" value="ECO:0007669"/>
    <property type="project" value="UniProtKB-ARBA"/>
</dbReference>
<dbReference type="InterPro" id="IPR049883">
    <property type="entry name" value="NOTCH1_EGF-like"/>
</dbReference>
<dbReference type="PROSITE" id="PS01186">
    <property type="entry name" value="EGF_2"/>
    <property type="match status" value="5"/>
</dbReference>
<keyword evidence="4" id="KW-0272">Extracellular matrix</keyword>
<feature type="compositionally biased region" description="Polar residues" evidence="12">
    <location>
        <begin position="391"/>
        <end position="412"/>
    </location>
</feature>
<dbReference type="PROSITE" id="PS50026">
    <property type="entry name" value="EGF_3"/>
    <property type="match status" value="5"/>
</dbReference>
<dbReference type="InterPro" id="IPR000152">
    <property type="entry name" value="EGF-type_Asp/Asn_hydroxyl_site"/>
</dbReference>
<dbReference type="FunFam" id="2.10.25.10:FF:000341">
    <property type="entry name" value="Fibulin 2"/>
    <property type="match status" value="1"/>
</dbReference>
<sequence>MAYLRRGEEALLRCTLLFLYTCVCLGQRDCTGVDCSQLDNCIEEMLESGACCASCLQKGCTCEGYQYYDCVNAGFKNGKVPEGDAYFVDYGSTECSCPVGGGRISCNFISCPDMPPNCIEVSEPADGCMQCERIGCVHGGQKYEAGHSFHIEPCRVCHCPNEGGKLMCYPVPDCDPNKVHKPMLAAPTEEDTTGRHEDSYKFDQQGHTDQFSTPYHLLPNGNLPLFKSPLFDKEQPEDYDYGPTDLPQPYLQSLVFPSQSSSSSSDKAISVSGGSDTPERTLASQSFDRQSKLELREQYGVHDHPADEVEVTENPQREQQSTVRPHMHEDATISWQPSQGLTSAQSVSLSDQSPQTHSNNPMHTDRSLEGVIFPLKQGLGGVKEPDDPHISSESLVHNQRSSGTKTHHQNPLDSAMPKGSNSHINVSHPARGTESQTNQQKQSDRVSFPMYTLTGPESPTPPQASSNEQKELQGTDESATEEVFDAGEMEETVTFQRVAESEGKDVPYKTKSAQEEKSHEESEGSDPTSSYEKTTPEPSTISPRGPKYHTTPMVRFPTTTTTQLSVKVNVQEGQPSREPGPRLFDLHSEDREEVTEKEEGERERPVSLNKPDEALYQRDTSANQIIVTSFVRRAPVSTKRLQAANINHVFMQLVPGWCRALPSGADVLAMCLSPGVSAEDLLQSCCAAGQRWFTENHNCNHVPLLTNDKHSMCSVVQKHCCLSSVKESQCESGMSSARGGDTCDVDEEDRCSDDSYQVCCSCCALGLRVRSEGRGCDAHQYLGYPCDHVFLTCCEEEEGPSQMALRRKQKPRPTPLPRKVSDSKYPKEAFSISAIDEAANVVEEQEDVDECQLYSGQLCQHKCTNVWGSYRCDCHQGYILQQDRHSCAPVSPDEDNIVREDGPAVVPTQTSTSSATTSSPVRPNPCAENGPCSQQCMSVAGQARCSCFPGFSLMADGRMCQDVDECVTNTHSCRPSERCVNTVGSFVCELQVTCPAGYQLRNSVCEDVDECVLRTHNCGAGSVCENTAGSFLCNPKHKCISGFTQDSHGNCIDINECSSLSEPCSSGFNCINTVGSYTCQQKIVKCSHGYQASPDGAKCVDTDECQMGTHRCGLGQICHNLPGSYRCDCQTGYQYDALRKVCTDVNECWRYPGRLCAQTCENTPGSYHCSCTAGFSLAFDGKNCEDVNECDKNPCSQECANIYGSYQCYCRQGYHLKEDGHTCEDIDECAQSIGNLCSFQCVNVAGSYQCSCPPHGYTMSANGRTCKDIDECTTNTHNCSYEQTCYNLQGGFRCLSFTCPQNYKKVSDTRCERTSCPSNSLDCQNAPVRITYYQLSFQTNIIIPAQIFRIGPSPAYSGDQIVIGIAKGNEEGYFSTRKLNSFMGAVYLQRQVRRPRDFLIDVEMKLLRQGKLTSFIARIYVFITTSTM</sequence>
<feature type="compositionally biased region" description="Low complexity" evidence="12">
    <location>
        <begin position="253"/>
        <end position="275"/>
    </location>
</feature>
<evidence type="ECO:0000256" key="7">
    <source>
        <dbReference type="ARBA" id="ARBA00022737"/>
    </source>
</evidence>
<feature type="domain" description="EGF-like" evidence="15">
    <location>
        <begin position="1144"/>
        <end position="1185"/>
    </location>
</feature>
<dbReference type="Pfam" id="PF07645">
    <property type="entry name" value="EGF_CA"/>
    <property type="match status" value="5"/>
</dbReference>
<protein>
    <submittedName>
        <fullName evidence="16">Putative fibulin-2-like</fullName>
    </submittedName>
</protein>
<feature type="region of interest" description="Disordered" evidence="12">
    <location>
        <begin position="896"/>
        <end position="922"/>
    </location>
</feature>
<feature type="region of interest" description="Disordered" evidence="12">
    <location>
        <begin position="188"/>
        <end position="215"/>
    </location>
</feature>
<dbReference type="Pfam" id="PF12662">
    <property type="entry name" value="cEGF"/>
    <property type="match status" value="3"/>
</dbReference>
<feature type="domain" description="EGF-like" evidence="15">
    <location>
        <begin position="1186"/>
        <end position="1224"/>
    </location>
</feature>
<dbReference type="SMART" id="SM00181">
    <property type="entry name" value="EGF"/>
    <property type="match status" value="10"/>
</dbReference>
<feature type="domain" description="EGF-like" evidence="15">
    <location>
        <begin position="1225"/>
        <end position="1267"/>
    </location>
</feature>
<comment type="caution">
    <text evidence="11">Lacks conserved residue(s) required for the propagation of feature annotation.</text>
</comment>
<keyword evidence="10" id="KW-0325">Glycoprotein</keyword>
<feature type="compositionally biased region" description="Basic and acidic residues" evidence="12">
    <location>
        <begin position="597"/>
        <end position="608"/>
    </location>
</feature>
<feature type="compositionally biased region" description="Basic and acidic residues" evidence="12">
    <location>
        <begin position="192"/>
        <end position="206"/>
    </location>
</feature>
<dbReference type="InterPro" id="IPR000742">
    <property type="entry name" value="EGF"/>
</dbReference>
<keyword evidence="8" id="KW-0106">Calcium</keyword>
<evidence type="ECO:0000313" key="17">
    <source>
        <dbReference type="Proteomes" id="UP000246464"/>
    </source>
</evidence>
<dbReference type="PANTHER" id="PTHR24039">
    <property type="entry name" value="FIBRILLIN-RELATED"/>
    <property type="match status" value="1"/>
</dbReference>
<dbReference type="PROSITE" id="PS00010">
    <property type="entry name" value="ASX_HYDROXYL"/>
    <property type="match status" value="5"/>
</dbReference>
<dbReference type="GO" id="GO:0005576">
    <property type="term" value="C:extracellular region"/>
    <property type="evidence" value="ECO:0007669"/>
    <property type="project" value="InterPro"/>
</dbReference>
<dbReference type="FunFam" id="2.10.25.10:FF:000139">
    <property type="entry name" value="Fibulin-1"/>
    <property type="match status" value="1"/>
</dbReference>
<feature type="domain" description="Anaphylatoxin-like" evidence="14">
    <location>
        <begin position="762"/>
        <end position="794"/>
    </location>
</feature>
<keyword evidence="6 13" id="KW-0732">Signal</keyword>
<dbReference type="PROSITE" id="PS01187">
    <property type="entry name" value="EGF_CA"/>
    <property type="match status" value="3"/>
</dbReference>
<comment type="similarity">
    <text evidence="2">Belongs to the fibulin family.</text>
</comment>
<organism evidence="16 17">
    <name type="scientific">Scophthalmus maximus</name>
    <name type="common">Turbot</name>
    <name type="synonym">Psetta maxima</name>
    <dbReference type="NCBI Taxonomy" id="52904"/>
    <lineage>
        <taxon>Eukaryota</taxon>
        <taxon>Metazoa</taxon>
        <taxon>Chordata</taxon>
        <taxon>Craniata</taxon>
        <taxon>Vertebrata</taxon>
        <taxon>Euteleostomi</taxon>
        <taxon>Actinopterygii</taxon>
        <taxon>Neopterygii</taxon>
        <taxon>Teleostei</taxon>
        <taxon>Neoteleostei</taxon>
        <taxon>Acanthomorphata</taxon>
        <taxon>Carangaria</taxon>
        <taxon>Pleuronectiformes</taxon>
        <taxon>Pleuronectoidei</taxon>
        <taxon>Scophthalmidae</taxon>
        <taxon>Scophthalmus</taxon>
    </lineage>
</organism>
<evidence type="ECO:0000256" key="10">
    <source>
        <dbReference type="ARBA" id="ARBA00023180"/>
    </source>
</evidence>
<feature type="compositionally biased region" description="Polar residues" evidence="12">
    <location>
        <begin position="563"/>
        <end position="574"/>
    </location>
</feature>
<feature type="region of interest" description="Disordered" evidence="12">
    <location>
        <begin position="227"/>
        <end position="289"/>
    </location>
</feature>
<evidence type="ECO:0000256" key="1">
    <source>
        <dbReference type="ARBA" id="ARBA00004498"/>
    </source>
</evidence>
<dbReference type="InterPro" id="IPR001881">
    <property type="entry name" value="EGF-like_Ca-bd_dom"/>
</dbReference>
<evidence type="ECO:0000256" key="13">
    <source>
        <dbReference type="SAM" id="SignalP"/>
    </source>
</evidence>
<evidence type="ECO:0000259" key="15">
    <source>
        <dbReference type="PROSITE" id="PS50026"/>
    </source>
</evidence>
<keyword evidence="17" id="KW-1185">Reference proteome</keyword>
<dbReference type="GO" id="GO:0005509">
    <property type="term" value="F:calcium ion binding"/>
    <property type="evidence" value="ECO:0007669"/>
    <property type="project" value="InterPro"/>
</dbReference>
<dbReference type="InterPro" id="IPR056612">
    <property type="entry name" value="FIBL-2_dom"/>
</dbReference>
<evidence type="ECO:0000256" key="5">
    <source>
        <dbReference type="ARBA" id="ARBA00022536"/>
    </source>
</evidence>
<keyword evidence="3" id="KW-0964">Secreted</keyword>
<dbReference type="PROSITE" id="PS01177">
    <property type="entry name" value="ANAPHYLATOXIN_1"/>
    <property type="match status" value="1"/>
</dbReference>
<keyword evidence="5 11" id="KW-0245">EGF-like domain</keyword>
<feature type="chain" id="PRO_5015907044" evidence="13">
    <location>
        <begin position="27"/>
        <end position="1428"/>
    </location>
</feature>
<dbReference type="InterPro" id="IPR000020">
    <property type="entry name" value="Anaphylatoxin/fibulin"/>
</dbReference>
<dbReference type="FunFam" id="2.10.25.10:FF:000010">
    <property type="entry name" value="Pro-epidermal growth factor"/>
    <property type="match status" value="2"/>
</dbReference>
<dbReference type="SUPFAM" id="SSF57196">
    <property type="entry name" value="EGF/Laminin"/>
    <property type="match status" value="4"/>
</dbReference>
<reference evidence="16 17" key="1">
    <citation type="submission" date="2017-12" db="EMBL/GenBank/DDBJ databases">
        <title>Integrating genomic resources of turbot (Scophthalmus maximus) in depth evaluation of genetic and physical mapping variation across individuals.</title>
        <authorList>
            <person name="Martinez P."/>
        </authorList>
    </citation>
    <scope>NUCLEOTIDE SEQUENCE [LARGE SCALE GENOMIC DNA]</scope>
</reference>
<dbReference type="SMART" id="SM00104">
    <property type="entry name" value="ANATO"/>
    <property type="match status" value="2"/>
</dbReference>
<keyword evidence="9" id="KW-1015">Disulfide bond</keyword>
<dbReference type="PANTHER" id="PTHR24039:SF28">
    <property type="entry name" value="EGF-LIKE DOMAIN-CONTAINING PROTEIN"/>
    <property type="match status" value="1"/>
</dbReference>
<dbReference type="Gene3D" id="2.10.25.10">
    <property type="entry name" value="Laminin"/>
    <property type="match status" value="10"/>
</dbReference>
<comment type="subcellular location">
    <subcellularLocation>
        <location evidence="1">Secreted</location>
        <location evidence="1">Extracellular space</location>
        <location evidence="1">Extracellular matrix</location>
    </subcellularLocation>
</comment>
<evidence type="ECO:0000313" key="16">
    <source>
        <dbReference type="EMBL" id="AWP03479.1"/>
    </source>
</evidence>
<feature type="domain" description="EGF-like" evidence="15">
    <location>
        <begin position="1101"/>
        <end position="1143"/>
    </location>
</feature>
<keyword evidence="7" id="KW-0677">Repeat</keyword>
<feature type="domain" description="EGF-like" evidence="15">
    <location>
        <begin position="847"/>
        <end position="888"/>
    </location>
</feature>
<name>A0A2U9BI26_SCOMX</name>
<evidence type="ECO:0000259" key="14">
    <source>
        <dbReference type="PROSITE" id="PS01178"/>
    </source>
</evidence>
<evidence type="ECO:0000256" key="11">
    <source>
        <dbReference type="PROSITE-ProRule" id="PRU00076"/>
    </source>
</evidence>
<feature type="compositionally biased region" description="Polar residues" evidence="12">
    <location>
        <begin position="525"/>
        <end position="542"/>
    </location>
</feature>
<evidence type="ECO:0000256" key="12">
    <source>
        <dbReference type="SAM" id="MobiDB-lite"/>
    </source>
</evidence>
<feature type="compositionally biased region" description="Basic and acidic residues" evidence="12">
    <location>
        <begin position="499"/>
        <end position="522"/>
    </location>
</feature>
<feature type="compositionally biased region" description="Polar residues" evidence="12">
    <location>
        <begin position="333"/>
        <end position="362"/>
    </location>
</feature>
<dbReference type="InterPro" id="IPR018097">
    <property type="entry name" value="EGF_Ca-bd_CS"/>
</dbReference>
<dbReference type="Proteomes" id="UP000246464">
    <property type="component" value="Chromosome 6"/>
</dbReference>
<evidence type="ECO:0000256" key="2">
    <source>
        <dbReference type="ARBA" id="ARBA00006127"/>
    </source>
</evidence>
<dbReference type="InterPro" id="IPR026823">
    <property type="entry name" value="cEGF"/>
</dbReference>
<dbReference type="Pfam" id="PF22914">
    <property type="entry name" value="Fibulin_C"/>
    <property type="match status" value="1"/>
</dbReference>
<dbReference type="STRING" id="52904.ENSSMAP00000003206"/>
<evidence type="ECO:0000256" key="9">
    <source>
        <dbReference type="ARBA" id="ARBA00023157"/>
    </source>
</evidence>
<feature type="signal peptide" evidence="13">
    <location>
        <begin position="1"/>
        <end position="26"/>
    </location>
</feature>
<dbReference type="GO" id="GO:0071944">
    <property type="term" value="C:cell periphery"/>
    <property type="evidence" value="ECO:0007669"/>
    <property type="project" value="UniProtKB-ARBA"/>
</dbReference>
<dbReference type="InterPro" id="IPR009030">
    <property type="entry name" value="Growth_fac_rcpt_cys_sf"/>
</dbReference>
<dbReference type="CDD" id="cd00054">
    <property type="entry name" value="EGF_CA"/>
    <property type="match status" value="8"/>
</dbReference>
<dbReference type="FunFam" id="2.10.25.10:FF:000078">
    <property type="entry name" value="Fibulin-1"/>
    <property type="match status" value="2"/>
</dbReference>